<name>A0A154PK82_DUFNO</name>
<gene>
    <name evidence="1" type="ORF">WN55_02912</name>
</gene>
<dbReference type="AlphaFoldDB" id="A0A154PK82"/>
<keyword evidence="2" id="KW-1185">Reference proteome</keyword>
<accession>A0A154PK82</accession>
<organism evidence="1 2">
    <name type="scientific">Dufourea novaeangliae</name>
    <name type="common">Sweat bee</name>
    <dbReference type="NCBI Taxonomy" id="178035"/>
    <lineage>
        <taxon>Eukaryota</taxon>
        <taxon>Metazoa</taxon>
        <taxon>Ecdysozoa</taxon>
        <taxon>Arthropoda</taxon>
        <taxon>Hexapoda</taxon>
        <taxon>Insecta</taxon>
        <taxon>Pterygota</taxon>
        <taxon>Neoptera</taxon>
        <taxon>Endopterygota</taxon>
        <taxon>Hymenoptera</taxon>
        <taxon>Apocrita</taxon>
        <taxon>Aculeata</taxon>
        <taxon>Apoidea</taxon>
        <taxon>Anthophila</taxon>
        <taxon>Halictidae</taxon>
        <taxon>Rophitinae</taxon>
        <taxon>Dufourea</taxon>
    </lineage>
</organism>
<sequence length="55" mass="6180">MNDNENLSSQNFGSFVPVDCSINFPSNLLCKHVNNVWPQHILLKDISCVPYNVCA</sequence>
<evidence type="ECO:0000313" key="2">
    <source>
        <dbReference type="Proteomes" id="UP000076502"/>
    </source>
</evidence>
<dbReference type="Proteomes" id="UP000076502">
    <property type="component" value="Unassembled WGS sequence"/>
</dbReference>
<reference evidence="1 2" key="1">
    <citation type="submission" date="2015-07" db="EMBL/GenBank/DDBJ databases">
        <title>The genome of Dufourea novaeangliae.</title>
        <authorList>
            <person name="Pan H."/>
            <person name="Kapheim K."/>
        </authorList>
    </citation>
    <scope>NUCLEOTIDE SEQUENCE [LARGE SCALE GENOMIC DNA]</scope>
    <source>
        <strain evidence="1">0120121106</strain>
        <tissue evidence="1">Whole body</tissue>
    </source>
</reference>
<protein>
    <submittedName>
        <fullName evidence="1">Uncharacterized protein</fullName>
    </submittedName>
</protein>
<dbReference type="EMBL" id="KQ434924">
    <property type="protein sequence ID" value="KZC11630.1"/>
    <property type="molecule type" value="Genomic_DNA"/>
</dbReference>
<evidence type="ECO:0000313" key="1">
    <source>
        <dbReference type="EMBL" id="KZC11630.1"/>
    </source>
</evidence>
<proteinExistence type="predicted"/>